<dbReference type="Proteomes" id="UP000006727">
    <property type="component" value="Chromosome 12"/>
</dbReference>
<dbReference type="RefSeq" id="XP_024389993.1">
    <property type="nucleotide sequence ID" value="XM_024534225.2"/>
</dbReference>
<reference evidence="2" key="3">
    <citation type="submission" date="2020-12" db="UniProtKB">
        <authorList>
            <consortium name="EnsemblPlants"/>
        </authorList>
    </citation>
    <scope>IDENTIFICATION</scope>
</reference>
<dbReference type="InterPro" id="IPR037119">
    <property type="entry name" value="Haem_oxidase_HugZ-like_sf"/>
</dbReference>
<dbReference type="EnsemblPlants" id="Pp3c12_11030V3.3">
    <property type="protein sequence ID" value="Pp3c12_11030V3.3"/>
    <property type="gene ID" value="Pp3c12_11030"/>
</dbReference>
<dbReference type="PANTHER" id="PTHR37375">
    <property type="entry name" value="EXPRESSED PROTEIN"/>
    <property type="match status" value="1"/>
</dbReference>
<dbReference type="Gramene" id="Pp3c12_11030V3.3">
    <property type="protein sequence ID" value="Pp3c12_11030V3.3"/>
    <property type="gene ID" value="Pp3c12_11030"/>
</dbReference>
<dbReference type="PaxDb" id="3218-PP1S391_65V6.3"/>
<accession>A0A2K1JQB9</accession>
<evidence type="ECO:0000313" key="2">
    <source>
        <dbReference type="EnsemblPlants" id="Pp3c12_11030V3.1"/>
    </source>
</evidence>
<dbReference type="FunCoup" id="A0A2K1JQB9">
    <property type="interactions" value="1076"/>
</dbReference>
<dbReference type="Gene3D" id="3.20.180.10">
    <property type="entry name" value="PNP-oxidase-like"/>
    <property type="match status" value="1"/>
</dbReference>
<organism evidence="1">
    <name type="scientific">Physcomitrium patens</name>
    <name type="common">Spreading-leaved earth moss</name>
    <name type="synonym">Physcomitrella patens</name>
    <dbReference type="NCBI Taxonomy" id="3218"/>
    <lineage>
        <taxon>Eukaryota</taxon>
        <taxon>Viridiplantae</taxon>
        <taxon>Streptophyta</taxon>
        <taxon>Embryophyta</taxon>
        <taxon>Bryophyta</taxon>
        <taxon>Bryophytina</taxon>
        <taxon>Bryopsida</taxon>
        <taxon>Funariidae</taxon>
        <taxon>Funariales</taxon>
        <taxon>Funariaceae</taxon>
        <taxon>Physcomitrium</taxon>
    </lineage>
</organism>
<dbReference type="EnsemblPlants" id="Pp3c12_11030V3.1">
    <property type="protein sequence ID" value="Pp3c12_11030V3.1"/>
    <property type="gene ID" value="Pp3c12_11030"/>
</dbReference>
<dbReference type="Gene3D" id="2.30.110.10">
    <property type="entry name" value="Electron Transport, Fmn-binding Protein, Chain A"/>
    <property type="match status" value="1"/>
</dbReference>
<dbReference type="RefSeq" id="XP_073393596.1">
    <property type="nucleotide sequence ID" value="XM_073537495.1"/>
</dbReference>
<keyword evidence="3" id="KW-1185">Reference proteome</keyword>
<dbReference type="EnsemblPlants" id="Pp3c12_11030V3.4">
    <property type="protein sequence ID" value="Pp3c12_11030V3.4"/>
    <property type="gene ID" value="Pp3c12_11030"/>
</dbReference>
<gene>
    <name evidence="2" type="primary">LOC112289204</name>
    <name evidence="1" type="ORF">PHYPA_016114</name>
</gene>
<dbReference type="Gramene" id="Pp3c12_11030V3.2">
    <property type="protein sequence ID" value="Pp3c12_11030V3.2"/>
    <property type="gene ID" value="Pp3c12_11030"/>
</dbReference>
<protein>
    <submittedName>
        <fullName evidence="1 2">Uncharacterized protein</fullName>
    </submittedName>
</protein>
<dbReference type="AlphaFoldDB" id="A0A2K1JQB9"/>
<reference evidence="1 3" key="1">
    <citation type="journal article" date="2008" name="Science">
        <title>The Physcomitrella genome reveals evolutionary insights into the conquest of land by plants.</title>
        <authorList>
            <person name="Rensing S."/>
            <person name="Lang D."/>
            <person name="Zimmer A."/>
            <person name="Terry A."/>
            <person name="Salamov A."/>
            <person name="Shapiro H."/>
            <person name="Nishiyama T."/>
            <person name="Perroud P.-F."/>
            <person name="Lindquist E."/>
            <person name="Kamisugi Y."/>
            <person name="Tanahashi T."/>
            <person name="Sakakibara K."/>
            <person name="Fujita T."/>
            <person name="Oishi K."/>
            <person name="Shin-I T."/>
            <person name="Kuroki Y."/>
            <person name="Toyoda A."/>
            <person name="Suzuki Y."/>
            <person name="Hashimoto A."/>
            <person name="Yamaguchi K."/>
            <person name="Sugano A."/>
            <person name="Kohara Y."/>
            <person name="Fujiyama A."/>
            <person name="Anterola A."/>
            <person name="Aoki S."/>
            <person name="Ashton N."/>
            <person name="Barbazuk W.B."/>
            <person name="Barker E."/>
            <person name="Bennetzen J."/>
            <person name="Bezanilla M."/>
            <person name="Blankenship R."/>
            <person name="Cho S.H."/>
            <person name="Dutcher S."/>
            <person name="Estelle M."/>
            <person name="Fawcett J.A."/>
            <person name="Gundlach H."/>
            <person name="Hanada K."/>
            <person name="Heyl A."/>
            <person name="Hicks K.A."/>
            <person name="Hugh J."/>
            <person name="Lohr M."/>
            <person name="Mayer K."/>
            <person name="Melkozernov A."/>
            <person name="Murata T."/>
            <person name="Nelson D."/>
            <person name="Pils B."/>
            <person name="Prigge M."/>
            <person name="Reiss B."/>
            <person name="Renner T."/>
            <person name="Rombauts S."/>
            <person name="Rushton P."/>
            <person name="Sanderfoot A."/>
            <person name="Schween G."/>
            <person name="Shiu S.-H."/>
            <person name="Stueber K."/>
            <person name="Theodoulou F.L."/>
            <person name="Tu H."/>
            <person name="Van de Peer Y."/>
            <person name="Verrier P.J."/>
            <person name="Waters E."/>
            <person name="Wood A."/>
            <person name="Yang L."/>
            <person name="Cove D."/>
            <person name="Cuming A."/>
            <person name="Hasebe M."/>
            <person name="Lucas S."/>
            <person name="Mishler D.B."/>
            <person name="Reski R."/>
            <person name="Grigoriev I."/>
            <person name="Quatrano R.S."/>
            <person name="Boore J.L."/>
        </authorList>
    </citation>
    <scope>NUCLEOTIDE SEQUENCE [LARGE SCALE GENOMIC DNA]</scope>
    <source>
        <strain evidence="2 3">cv. Gransden 2004</strain>
    </source>
</reference>
<dbReference type="KEGG" id="ppp:112289204"/>
<dbReference type="EnsemblPlants" id="Pp3c12_11030V3.2">
    <property type="protein sequence ID" value="Pp3c12_11030V3.2"/>
    <property type="gene ID" value="Pp3c12_11030"/>
</dbReference>
<dbReference type="InterPro" id="IPR012349">
    <property type="entry name" value="Split_barrel_FMN-bd"/>
</dbReference>
<dbReference type="OrthoDB" id="10256706at2759"/>
<dbReference type="Gramene" id="Pp3c12_11030V3.1">
    <property type="protein sequence ID" value="Pp3c12_11030V3.1"/>
    <property type="gene ID" value="Pp3c12_11030"/>
</dbReference>
<evidence type="ECO:0000313" key="1">
    <source>
        <dbReference type="EMBL" id="PNR43732.1"/>
    </source>
</evidence>
<proteinExistence type="predicted"/>
<dbReference type="RefSeq" id="XP_024389997.1">
    <property type="nucleotide sequence ID" value="XM_024534229.2"/>
</dbReference>
<sequence>MSRVWRSLWPRVGGMRVEEKIGCGCRYVAVRRASVEAGTESRSPREEESSLPLVQRCKNLLAANWRAQITTINANDEGPDAPKVHGSLVNYILVGGNPLLWIPKNDAHELNLVLDERGSLVVGHTDPPPLVRAWREIGRVPPRVMLLGSVAPLQRHELDYVKRRVAKVHFAVSDAVKEAGAALQSVLHESGTLVNSRAQALEPMVKTTDAEYSIFSMAPKSCHFVDVLGGRHEVDAADIAGAAVDPLCRVLLALIDGINKSETRRFALIVFCAVYLQVRVQDAYIFAADRWGFNVLANVMPKEDSDAVDSNKLWREFRFGFAREVKDAEGFCVLLAEMEKESLDALKKAQEVDPDFLKRNVPK</sequence>
<dbReference type="RefSeq" id="XP_024389995.1">
    <property type="nucleotide sequence ID" value="XM_024534227.2"/>
</dbReference>
<reference evidence="1 3" key="2">
    <citation type="journal article" date="2018" name="Plant J.">
        <title>The Physcomitrella patens chromosome-scale assembly reveals moss genome structure and evolution.</title>
        <authorList>
            <person name="Lang D."/>
            <person name="Ullrich K.K."/>
            <person name="Murat F."/>
            <person name="Fuchs J."/>
            <person name="Jenkins J."/>
            <person name="Haas F.B."/>
            <person name="Piednoel M."/>
            <person name="Gundlach H."/>
            <person name="Van Bel M."/>
            <person name="Meyberg R."/>
            <person name="Vives C."/>
            <person name="Morata J."/>
            <person name="Symeonidi A."/>
            <person name="Hiss M."/>
            <person name="Muchero W."/>
            <person name="Kamisugi Y."/>
            <person name="Saleh O."/>
            <person name="Blanc G."/>
            <person name="Decker E.L."/>
            <person name="van Gessel N."/>
            <person name="Grimwood J."/>
            <person name="Hayes R.D."/>
            <person name="Graham S.W."/>
            <person name="Gunter L.E."/>
            <person name="McDaniel S.F."/>
            <person name="Hoernstein S.N.W."/>
            <person name="Larsson A."/>
            <person name="Li F.W."/>
            <person name="Perroud P.F."/>
            <person name="Phillips J."/>
            <person name="Ranjan P."/>
            <person name="Rokshar D.S."/>
            <person name="Rothfels C.J."/>
            <person name="Schneider L."/>
            <person name="Shu S."/>
            <person name="Stevenson D.W."/>
            <person name="Thummler F."/>
            <person name="Tillich M."/>
            <person name="Villarreal Aguilar J.C."/>
            <person name="Widiez T."/>
            <person name="Wong G.K."/>
            <person name="Wymore A."/>
            <person name="Zhang Y."/>
            <person name="Zimmer A.D."/>
            <person name="Quatrano R.S."/>
            <person name="Mayer K.F.X."/>
            <person name="Goodstein D."/>
            <person name="Casacuberta J.M."/>
            <person name="Vandepoele K."/>
            <person name="Reski R."/>
            <person name="Cuming A.C."/>
            <person name="Tuskan G.A."/>
            <person name="Maumus F."/>
            <person name="Salse J."/>
            <person name="Schmutz J."/>
            <person name="Rensing S.A."/>
        </authorList>
    </citation>
    <scope>NUCLEOTIDE SEQUENCE [LARGE SCALE GENOMIC DNA]</scope>
    <source>
        <strain evidence="2 3">cv. Gransden 2004</strain>
    </source>
</reference>
<dbReference type="OMA" id="NWQGSLN"/>
<name>A0A2K1JQB9_PHYPA</name>
<evidence type="ECO:0000313" key="3">
    <source>
        <dbReference type="Proteomes" id="UP000006727"/>
    </source>
</evidence>
<dbReference type="RefSeq" id="XP_024389994.1">
    <property type="nucleotide sequence ID" value="XM_024534226.2"/>
</dbReference>
<dbReference type="SUPFAM" id="SSF50475">
    <property type="entry name" value="FMN-binding split barrel"/>
    <property type="match status" value="1"/>
</dbReference>
<dbReference type="GeneID" id="112289204"/>
<dbReference type="PANTHER" id="PTHR37375:SF1">
    <property type="entry name" value="DUF2470 DOMAIN-CONTAINING PROTEIN"/>
    <property type="match status" value="1"/>
</dbReference>
<dbReference type="EMBL" id="ABEU02000012">
    <property type="protein sequence ID" value="PNR43732.1"/>
    <property type="molecule type" value="Genomic_DNA"/>
</dbReference>
<dbReference type="Gramene" id="Pp3c12_11030V3.4">
    <property type="protein sequence ID" value="Pp3c12_11030V3.4"/>
    <property type="gene ID" value="Pp3c12_11030"/>
</dbReference>